<dbReference type="Proteomes" id="UP001432062">
    <property type="component" value="Chromosome"/>
</dbReference>
<dbReference type="InterPro" id="IPR022742">
    <property type="entry name" value="Hydrolase_4"/>
</dbReference>
<organism evidence="3 4">
    <name type="scientific">Nocardia vinacea</name>
    <dbReference type="NCBI Taxonomy" id="96468"/>
    <lineage>
        <taxon>Bacteria</taxon>
        <taxon>Bacillati</taxon>
        <taxon>Actinomycetota</taxon>
        <taxon>Actinomycetes</taxon>
        <taxon>Mycobacteriales</taxon>
        <taxon>Nocardiaceae</taxon>
        <taxon>Nocardia</taxon>
    </lineage>
</organism>
<dbReference type="InterPro" id="IPR024981">
    <property type="entry name" value="DUF3887"/>
</dbReference>
<evidence type="ECO:0000259" key="2">
    <source>
        <dbReference type="Pfam" id="PF13026"/>
    </source>
</evidence>
<sequence length="416" mass="43810">MSSIAPTRTGIEVVEHLCSGRYAQVHAMFVAQLQALASAEKLGAAWESIVDRYGSVAEVGAAVRAAGVVRVPVRLEHGEVVVGMTIDETDRLTGLQLTPPAAPWQPPGYADPESFDEEQVSIGQPPFVVQGTISLPRRPRPCPAVVLLAGGGPFDRDMTTGSNKPLADIAWGLAGRGIAVLRFDKVTHAHAGAVAALESFTMTDEYVPHAVAAVRALRENSAIDADRVFVLGHSMGGKVAPRVAAAEAAVAGLIVLAGDAAPMHWAAVRVTRYLAALAPDGGVAAQAAIEAIVRQAQLVDNALTMSTPASELPLGLPASYWLDLRDYDPVAVAATLGKPMFILQGGRDYQVTVDDDLSRWRAGLTDRAEVTIRVYDADNHLFFPGVGPSTPAEYGPAQHVDRQVVSDIAGWIATSG</sequence>
<name>A0ABZ1YZ04_9NOCA</name>
<gene>
    <name evidence="3" type="ORF">OG563_02300</name>
</gene>
<keyword evidence="4" id="KW-1185">Reference proteome</keyword>
<evidence type="ECO:0000313" key="4">
    <source>
        <dbReference type="Proteomes" id="UP001432062"/>
    </source>
</evidence>
<dbReference type="Pfam" id="PF12146">
    <property type="entry name" value="Hydrolase_4"/>
    <property type="match status" value="1"/>
</dbReference>
<dbReference type="RefSeq" id="WP_329411163.1">
    <property type="nucleotide sequence ID" value="NZ_CP109441.1"/>
</dbReference>
<dbReference type="Gene3D" id="3.10.450.590">
    <property type="match status" value="1"/>
</dbReference>
<dbReference type="GO" id="GO:0016787">
    <property type="term" value="F:hydrolase activity"/>
    <property type="evidence" value="ECO:0007669"/>
    <property type="project" value="UniProtKB-KW"/>
</dbReference>
<evidence type="ECO:0000313" key="3">
    <source>
        <dbReference type="EMBL" id="WUV47107.1"/>
    </source>
</evidence>
<dbReference type="InterPro" id="IPR029058">
    <property type="entry name" value="AB_hydrolase_fold"/>
</dbReference>
<reference evidence="3" key="1">
    <citation type="submission" date="2022-10" db="EMBL/GenBank/DDBJ databases">
        <title>The complete genomes of actinobacterial strains from the NBC collection.</title>
        <authorList>
            <person name="Joergensen T.S."/>
            <person name="Alvarez Arevalo M."/>
            <person name="Sterndorff E.B."/>
            <person name="Faurdal D."/>
            <person name="Vuksanovic O."/>
            <person name="Mourched A.-S."/>
            <person name="Charusanti P."/>
            <person name="Shaw S."/>
            <person name="Blin K."/>
            <person name="Weber T."/>
        </authorList>
    </citation>
    <scope>NUCLEOTIDE SEQUENCE</scope>
    <source>
        <strain evidence="3">NBC_01482</strain>
    </source>
</reference>
<dbReference type="Pfam" id="PF13026">
    <property type="entry name" value="DUF3887"/>
    <property type="match status" value="1"/>
</dbReference>
<dbReference type="SUPFAM" id="SSF53474">
    <property type="entry name" value="alpha/beta-Hydrolases"/>
    <property type="match status" value="1"/>
</dbReference>
<dbReference type="PANTHER" id="PTHR43265:SF1">
    <property type="entry name" value="ESTERASE ESTD"/>
    <property type="match status" value="1"/>
</dbReference>
<feature type="domain" description="DUF3887" evidence="2">
    <location>
        <begin position="12"/>
        <end position="95"/>
    </location>
</feature>
<feature type="domain" description="Serine aminopeptidase S33" evidence="1">
    <location>
        <begin position="167"/>
        <end position="380"/>
    </location>
</feature>
<accession>A0ABZ1YZ04</accession>
<dbReference type="PANTHER" id="PTHR43265">
    <property type="entry name" value="ESTERASE ESTD"/>
    <property type="match status" value="1"/>
</dbReference>
<dbReference type="Gene3D" id="3.40.50.1820">
    <property type="entry name" value="alpha/beta hydrolase"/>
    <property type="match status" value="1"/>
</dbReference>
<dbReference type="EMBL" id="CP109441">
    <property type="protein sequence ID" value="WUV47107.1"/>
    <property type="molecule type" value="Genomic_DNA"/>
</dbReference>
<protein>
    <submittedName>
        <fullName evidence="3">Alpha/beta fold hydrolase</fullName>
    </submittedName>
</protein>
<dbReference type="InterPro" id="IPR053145">
    <property type="entry name" value="AB_hydrolase_Est10"/>
</dbReference>
<keyword evidence="3" id="KW-0378">Hydrolase</keyword>
<evidence type="ECO:0000259" key="1">
    <source>
        <dbReference type="Pfam" id="PF12146"/>
    </source>
</evidence>
<proteinExistence type="predicted"/>